<keyword evidence="2 3" id="KW-0808">Transferase</keyword>
<organism evidence="6 7">
    <name type="scientific">Robiginitalea aurantiaca</name>
    <dbReference type="NCBI Taxonomy" id="3056915"/>
    <lineage>
        <taxon>Bacteria</taxon>
        <taxon>Pseudomonadati</taxon>
        <taxon>Bacteroidota</taxon>
        <taxon>Flavobacteriia</taxon>
        <taxon>Flavobacteriales</taxon>
        <taxon>Flavobacteriaceae</taxon>
        <taxon>Robiginitalea</taxon>
    </lineage>
</organism>
<dbReference type="PANTHER" id="PTHR11712:SF347">
    <property type="entry name" value="BETA KETOACYL-ACYL CARRIER PROTEIN SYNTHASE"/>
    <property type="match status" value="1"/>
</dbReference>
<evidence type="ECO:0000313" key="7">
    <source>
        <dbReference type="Proteomes" id="UP001174839"/>
    </source>
</evidence>
<gene>
    <name evidence="6" type="ORF">QU605_07555</name>
</gene>
<comment type="similarity">
    <text evidence="1 3">Belongs to the thiolase-like superfamily. Beta-ketoacyl-ACP synthases family.</text>
</comment>
<evidence type="ECO:0000259" key="5">
    <source>
        <dbReference type="PROSITE" id="PS52004"/>
    </source>
</evidence>
<evidence type="ECO:0000256" key="2">
    <source>
        <dbReference type="ARBA" id="ARBA00022679"/>
    </source>
</evidence>
<accession>A0ABT7WEH4</accession>
<dbReference type="InterPro" id="IPR014030">
    <property type="entry name" value="Ketoacyl_synth_N"/>
</dbReference>
<name>A0ABT7WEH4_9FLAO</name>
<dbReference type="InterPro" id="IPR007110">
    <property type="entry name" value="Ig-like_dom"/>
</dbReference>
<dbReference type="EMBL" id="JAUDUY010000003">
    <property type="protein sequence ID" value="MDM9631320.1"/>
    <property type="molecule type" value="Genomic_DNA"/>
</dbReference>
<dbReference type="SMART" id="SM00825">
    <property type="entry name" value="PKS_KS"/>
    <property type="match status" value="1"/>
</dbReference>
<evidence type="ECO:0000259" key="4">
    <source>
        <dbReference type="PROSITE" id="PS50835"/>
    </source>
</evidence>
<protein>
    <submittedName>
        <fullName evidence="6">Beta-ketoacyl synthase N-terminal-like domain-containing protein</fullName>
    </submittedName>
</protein>
<dbReference type="InterPro" id="IPR000794">
    <property type="entry name" value="Beta-ketoacyl_synthase"/>
</dbReference>
<feature type="domain" description="Ig-like" evidence="4">
    <location>
        <begin position="127"/>
        <end position="224"/>
    </location>
</feature>
<evidence type="ECO:0000256" key="3">
    <source>
        <dbReference type="RuleBase" id="RU003694"/>
    </source>
</evidence>
<dbReference type="InterPro" id="IPR020841">
    <property type="entry name" value="PKS_Beta-ketoAc_synthase_dom"/>
</dbReference>
<sequence length="390" mass="41724">MLNQVISLVSIASLSPLGSEPEQVWKAYRSPEHRLHPLKGSGFSGDYAGKLPEQETRLIHALKEAHSAYRDLDPSVLYAIVAARKAIKAAGWISESGFGVNIGSSRGATGLFEQYHNTFIKTGSVRPQTSPSTTLGNISSWVAQDLRTFGPALSHSITCSTAFHALLNGIAWIQSGLADRFLVGGSEAPLTAFTLAQMKALKIYSREGGAYPCRAMDLNKKNNTMVLGEGAAMACLEAGRHKEALAYITGMGYATEALKHGASMSPRGDCLERSMQMALRDISPDEIDAVVMHCPGTLKGDRAEYAAIKSVFGSRLPALTTNKWKLGHTLGTSGMLSLELAVQMLLHQKFIGVPYLDGIPYEGRLKNILINAVGFGGNAVSICIQSADAA</sequence>
<keyword evidence="7" id="KW-1185">Reference proteome</keyword>
<dbReference type="Pfam" id="PF00109">
    <property type="entry name" value="ketoacyl-synt"/>
    <property type="match status" value="1"/>
</dbReference>
<feature type="domain" description="Ketosynthase family 3 (KS3)" evidence="5">
    <location>
        <begin position="3"/>
        <end position="386"/>
    </location>
</feature>
<evidence type="ECO:0000256" key="1">
    <source>
        <dbReference type="ARBA" id="ARBA00008467"/>
    </source>
</evidence>
<dbReference type="Pfam" id="PF02801">
    <property type="entry name" value="Ketoacyl-synt_C"/>
    <property type="match status" value="1"/>
</dbReference>
<dbReference type="PROSITE" id="PS52004">
    <property type="entry name" value="KS3_2"/>
    <property type="match status" value="1"/>
</dbReference>
<dbReference type="RefSeq" id="WP_289724679.1">
    <property type="nucleotide sequence ID" value="NZ_JAUDUY010000003.1"/>
</dbReference>
<dbReference type="PANTHER" id="PTHR11712">
    <property type="entry name" value="POLYKETIDE SYNTHASE-RELATED"/>
    <property type="match status" value="1"/>
</dbReference>
<dbReference type="Gene3D" id="3.40.47.10">
    <property type="match status" value="1"/>
</dbReference>
<dbReference type="SUPFAM" id="SSF53901">
    <property type="entry name" value="Thiolase-like"/>
    <property type="match status" value="1"/>
</dbReference>
<dbReference type="Proteomes" id="UP001174839">
    <property type="component" value="Unassembled WGS sequence"/>
</dbReference>
<dbReference type="InterPro" id="IPR014031">
    <property type="entry name" value="Ketoacyl_synth_C"/>
</dbReference>
<comment type="caution">
    <text evidence="6">The sequence shown here is derived from an EMBL/GenBank/DDBJ whole genome shotgun (WGS) entry which is preliminary data.</text>
</comment>
<evidence type="ECO:0000313" key="6">
    <source>
        <dbReference type="EMBL" id="MDM9631320.1"/>
    </source>
</evidence>
<proteinExistence type="inferred from homology"/>
<reference evidence="6" key="1">
    <citation type="submission" date="2023-06" db="EMBL/GenBank/DDBJ databases">
        <title>Robiginitalea aurantiacus sp. nov. and Algoriphagus sediminis sp. nov., isolated from coastal sediment.</title>
        <authorList>
            <person name="Zhou Z.Y."/>
            <person name="An J."/>
            <person name="Jia Y.W."/>
            <person name="Du Z.J."/>
        </authorList>
    </citation>
    <scope>NUCLEOTIDE SEQUENCE</scope>
    <source>
        <strain evidence="6">M39</strain>
    </source>
</reference>
<dbReference type="InterPro" id="IPR016039">
    <property type="entry name" value="Thiolase-like"/>
</dbReference>
<dbReference type="PROSITE" id="PS50835">
    <property type="entry name" value="IG_LIKE"/>
    <property type="match status" value="1"/>
</dbReference>